<dbReference type="EMBL" id="CAKOAT010316265">
    <property type="protein sequence ID" value="CAH8361792.1"/>
    <property type="molecule type" value="Genomic_DNA"/>
</dbReference>
<comment type="caution">
    <text evidence="1">The sequence shown here is derived from an EMBL/GenBank/DDBJ whole genome shotgun (WGS) entry which is preliminary data.</text>
</comment>
<accession>A0ABC8KS61</accession>
<organism evidence="1 2">
    <name type="scientific">Eruca vesicaria subsp. sativa</name>
    <name type="common">Garden rocket</name>
    <name type="synonym">Eruca sativa</name>
    <dbReference type="NCBI Taxonomy" id="29727"/>
    <lineage>
        <taxon>Eukaryota</taxon>
        <taxon>Viridiplantae</taxon>
        <taxon>Streptophyta</taxon>
        <taxon>Embryophyta</taxon>
        <taxon>Tracheophyta</taxon>
        <taxon>Spermatophyta</taxon>
        <taxon>Magnoliopsida</taxon>
        <taxon>eudicotyledons</taxon>
        <taxon>Gunneridae</taxon>
        <taxon>Pentapetalae</taxon>
        <taxon>rosids</taxon>
        <taxon>malvids</taxon>
        <taxon>Brassicales</taxon>
        <taxon>Brassicaceae</taxon>
        <taxon>Brassiceae</taxon>
        <taxon>Eruca</taxon>
    </lineage>
</organism>
<evidence type="ECO:0000313" key="2">
    <source>
        <dbReference type="Proteomes" id="UP001642260"/>
    </source>
</evidence>
<dbReference type="AlphaFoldDB" id="A0ABC8KS61"/>
<sequence>MLGGNNDNPLPHDSQFQYQSNTSLNQLHLLETRDQLAKGVKDIKQRHVRYFVAALEKDVWKKLQEKDQEI</sequence>
<protein>
    <submittedName>
        <fullName evidence="1">Uncharacterized protein</fullName>
    </submittedName>
</protein>
<name>A0ABC8KS61_ERUVS</name>
<evidence type="ECO:0000313" key="1">
    <source>
        <dbReference type="EMBL" id="CAH8361792.1"/>
    </source>
</evidence>
<keyword evidence="2" id="KW-1185">Reference proteome</keyword>
<proteinExistence type="predicted"/>
<reference evidence="1 2" key="1">
    <citation type="submission" date="2022-03" db="EMBL/GenBank/DDBJ databases">
        <authorList>
            <person name="Macdonald S."/>
            <person name="Ahmed S."/>
            <person name="Newling K."/>
        </authorList>
    </citation>
    <scope>NUCLEOTIDE SEQUENCE [LARGE SCALE GENOMIC DNA]</scope>
</reference>
<dbReference type="Proteomes" id="UP001642260">
    <property type="component" value="Unassembled WGS sequence"/>
</dbReference>
<gene>
    <name evidence="1" type="ORF">ERUC_LOCUS27548</name>
</gene>